<reference evidence="1 2" key="1">
    <citation type="journal article" date="2015" name="Nature">
        <title>rRNA introns, odd ribosomes, and small enigmatic genomes across a large radiation of phyla.</title>
        <authorList>
            <person name="Brown C.T."/>
            <person name="Hug L.A."/>
            <person name="Thomas B.C."/>
            <person name="Sharon I."/>
            <person name="Castelle C.J."/>
            <person name="Singh A."/>
            <person name="Wilkins M.J."/>
            <person name="Williams K.H."/>
            <person name="Banfield J.F."/>
        </authorList>
    </citation>
    <scope>NUCLEOTIDE SEQUENCE [LARGE SCALE GENOMIC DNA]</scope>
</reference>
<organism evidence="1 2">
    <name type="scientific">Candidatus Woesebacteria bacterium GW2011_GWA1_39_8</name>
    <dbReference type="NCBI Taxonomy" id="1618552"/>
    <lineage>
        <taxon>Bacteria</taxon>
        <taxon>Candidatus Woeseibacteriota</taxon>
    </lineage>
</organism>
<dbReference type="AlphaFoldDB" id="A0A0G0SVN1"/>
<comment type="caution">
    <text evidence="1">The sequence shown here is derived from an EMBL/GenBank/DDBJ whole genome shotgun (WGS) entry which is preliminary data.</text>
</comment>
<sequence>MGISQEVKDRGSASEDQIEATKEQYNSLVNRLAIPTPELPESTE</sequence>
<dbReference type="Proteomes" id="UP000034793">
    <property type="component" value="Unassembled WGS sequence"/>
</dbReference>
<dbReference type="EMBL" id="LBXL01000026">
    <property type="protein sequence ID" value="KKR29637.1"/>
    <property type="molecule type" value="Genomic_DNA"/>
</dbReference>
<gene>
    <name evidence="1" type="ORF">UT61_C0026G0009</name>
</gene>
<protein>
    <submittedName>
        <fullName evidence="1">Uncharacterized protein</fullName>
    </submittedName>
</protein>
<evidence type="ECO:0000313" key="2">
    <source>
        <dbReference type="Proteomes" id="UP000034793"/>
    </source>
</evidence>
<proteinExistence type="predicted"/>
<name>A0A0G0SVN1_9BACT</name>
<accession>A0A0G0SVN1</accession>
<evidence type="ECO:0000313" key="1">
    <source>
        <dbReference type="EMBL" id="KKR29637.1"/>
    </source>
</evidence>